<organism evidence="2 3">
    <name type="scientific">Nocardia jiangsuensis</name>
    <dbReference type="NCBI Taxonomy" id="1691563"/>
    <lineage>
        <taxon>Bacteria</taxon>
        <taxon>Bacillati</taxon>
        <taxon>Actinomycetota</taxon>
        <taxon>Actinomycetes</taxon>
        <taxon>Mycobacteriales</taxon>
        <taxon>Nocardiaceae</taxon>
        <taxon>Nocardia</taxon>
    </lineage>
</organism>
<dbReference type="RefSeq" id="WP_378612180.1">
    <property type="nucleotide sequence ID" value="NZ_JBHSAX010000009.1"/>
</dbReference>
<keyword evidence="3" id="KW-1185">Reference proteome</keyword>
<name>A0ABV8DSL6_9NOCA</name>
<reference evidence="3" key="1">
    <citation type="journal article" date="2019" name="Int. J. Syst. Evol. Microbiol.">
        <title>The Global Catalogue of Microorganisms (GCM) 10K type strain sequencing project: providing services to taxonomists for standard genome sequencing and annotation.</title>
        <authorList>
            <consortium name="The Broad Institute Genomics Platform"/>
            <consortium name="The Broad Institute Genome Sequencing Center for Infectious Disease"/>
            <person name="Wu L."/>
            <person name="Ma J."/>
        </authorList>
    </citation>
    <scope>NUCLEOTIDE SEQUENCE [LARGE SCALE GENOMIC DNA]</scope>
    <source>
        <strain evidence="3">CGMCC 4.7330</strain>
    </source>
</reference>
<feature type="region of interest" description="Disordered" evidence="1">
    <location>
        <begin position="1"/>
        <end position="48"/>
    </location>
</feature>
<accession>A0ABV8DSL6</accession>
<feature type="compositionally biased region" description="Acidic residues" evidence="1">
    <location>
        <begin position="34"/>
        <end position="48"/>
    </location>
</feature>
<dbReference type="EMBL" id="JBHSAX010000009">
    <property type="protein sequence ID" value="MFC3962407.1"/>
    <property type="molecule type" value="Genomic_DNA"/>
</dbReference>
<dbReference type="Proteomes" id="UP001595696">
    <property type="component" value="Unassembled WGS sequence"/>
</dbReference>
<evidence type="ECO:0000256" key="1">
    <source>
        <dbReference type="SAM" id="MobiDB-lite"/>
    </source>
</evidence>
<protein>
    <submittedName>
        <fullName evidence="2">Uncharacterized protein</fullName>
    </submittedName>
</protein>
<evidence type="ECO:0000313" key="2">
    <source>
        <dbReference type="EMBL" id="MFC3962407.1"/>
    </source>
</evidence>
<sequence>MTEPGNTTAPDLGEHTDTTHPDDYESEQRKVPENEDGNDDADAVEPPD</sequence>
<feature type="compositionally biased region" description="Basic and acidic residues" evidence="1">
    <location>
        <begin position="12"/>
        <end position="33"/>
    </location>
</feature>
<proteinExistence type="predicted"/>
<evidence type="ECO:0000313" key="3">
    <source>
        <dbReference type="Proteomes" id="UP001595696"/>
    </source>
</evidence>
<comment type="caution">
    <text evidence="2">The sequence shown here is derived from an EMBL/GenBank/DDBJ whole genome shotgun (WGS) entry which is preliminary data.</text>
</comment>
<gene>
    <name evidence="2" type="ORF">ACFO0B_10460</name>
</gene>